<dbReference type="RefSeq" id="WP_248352471.1">
    <property type="nucleotide sequence ID" value="NZ_AP025591.1"/>
</dbReference>
<dbReference type="Proteomes" id="UP001162891">
    <property type="component" value="Chromosome"/>
</dbReference>
<name>A0ABM7WX92_9BACT</name>
<keyword evidence="2" id="KW-1185">Reference proteome</keyword>
<dbReference type="EMBL" id="AP025591">
    <property type="protein sequence ID" value="BDG04097.1"/>
    <property type="molecule type" value="Genomic_DNA"/>
</dbReference>
<organism evidence="1 2">
    <name type="scientific">Anaeromyxobacter oryzae</name>
    <dbReference type="NCBI Taxonomy" id="2918170"/>
    <lineage>
        <taxon>Bacteria</taxon>
        <taxon>Pseudomonadati</taxon>
        <taxon>Myxococcota</taxon>
        <taxon>Myxococcia</taxon>
        <taxon>Myxococcales</taxon>
        <taxon>Cystobacterineae</taxon>
        <taxon>Anaeromyxobacteraceae</taxon>
        <taxon>Anaeromyxobacter</taxon>
    </lineage>
</organism>
<sequence>MNEDVVRAIREKARVLYEGKVTPHRSCGIAIAETFGREPGPYQALRRGGITGEGQCGAIVAGGLVLGEIFGDPDPTGAVTPLLREAMMRYRAAIAARLPTGGARSEICNDLVARFPVFQSEERASFCTGLAATVAEIVAGIVLELGGTVEVTPIPPSR</sequence>
<accession>A0ABM7WX92</accession>
<reference evidence="2" key="1">
    <citation type="journal article" date="2022" name="Int. J. Syst. Evol. Microbiol.">
        <title>Anaeromyxobacter oryzae sp. nov., Anaeromyxobacter diazotrophicus sp. nov. and Anaeromyxobacter paludicola sp. nov., isolated from paddy soils.</title>
        <authorList>
            <person name="Itoh H."/>
            <person name="Xu Z."/>
            <person name="Mise K."/>
            <person name="Masuda Y."/>
            <person name="Ushijima N."/>
            <person name="Hayakawa C."/>
            <person name="Shiratori Y."/>
            <person name="Senoo K."/>
        </authorList>
    </citation>
    <scope>NUCLEOTIDE SEQUENCE [LARGE SCALE GENOMIC DNA]</scope>
    <source>
        <strain evidence="2">Red232</strain>
    </source>
</reference>
<evidence type="ECO:0000313" key="1">
    <source>
        <dbReference type="EMBL" id="BDG04097.1"/>
    </source>
</evidence>
<evidence type="ECO:0008006" key="3">
    <source>
        <dbReference type="Google" id="ProtNLM"/>
    </source>
</evidence>
<protein>
    <recommendedName>
        <fullName evidence="3">C_GCAxxG_C_C family protein</fullName>
    </recommendedName>
</protein>
<gene>
    <name evidence="1" type="ORF">AMOR_30930</name>
</gene>
<proteinExistence type="predicted"/>
<evidence type="ECO:0000313" key="2">
    <source>
        <dbReference type="Proteomes" id="UP001162891"/>
    </source>
</evidence>